<proteinExistence type="predicted"/>
<accession>A0A0E9WNJ6</accession>
<protein>
    <submittedName>
        <fullName evidence="2">Uncharacterized protein</fullName>
    </submittedName>
</protein>
<reference evidence="2" key="1">
    <citation type="submission" date="2014-11" db="EMBL/GenBank/DDBJ databases">
        <authorList>
            <person name="Amaro Gonzalez C."/>
        </authorList>
    </citation>
    <scope>NUCLEOTIDE SEQUENCE</scope>
</reference>
<keyword evidence="1" id="KW-0812">Transmembrane</keyword>
<organism evidence="2">
    <name type="scientific">Anguilla anguilla</name>
    <name type="common">European freshwater eel</name>
    <name type="synonym">Muraena anguilla</name>
    <dbReference type="NCBI Taxonomy" id="7936"/>
    <lineage>
        <taxon>Eukaryota</taxon>
        <taxon>Metazoa</taxon>
        <taxon>Chordata</taxon>
        <taxon>Craniata</taxon>
        <taxon>Vertebrata</taxon>
        <taxon>Euteleostomi</taxon>
        <taxon>Actinopterygii</taxon>
        <taxon>Neopterygii</taxon>
        <taxon>Teleostei</taxon>
        <taxon>Anguilliformes</taxon>
        <taxon>Anguillidae</taxon>
        <taxon>Anguilla</taxon>
    </lineage>
</organism>
<feature type="transmembrane region" description="Helical" evidence="1">
    <location>
        <begin position="20"/>
        <end position="37"/>
    </location>
</feature>
<evidence type="ECO:0000256" key="1">
    <source>
        <dbReference type="SAM" id="Phobius"/>
    </source>
</evidence>
<evidence type="ECO:0000313" key="2">
    <source>
        <dbReference type="EMBL" id="JAH91038.1"/>
    </source>
</evidence>
<name>A0A0E9WNJ6_ANGAN</name>
<dbReference type="EMBL" id="GBXM01017539">
    <property type="protein sequence ID" value="JAH91038.1"/>
    <property type="molecule type" value="Transcribed_RNA"/>
</dbReference>
<sequence length="55" mass="6312">MYMDPRTFLKTGSTHILETLVKLFFKLFGAFLSSCIFKNMSLYIFSIGSGCFCVR</sequence>
<dbReference type="AlphaFoldDB" id="A0A0E9WNJ6"/>
<keyword evidence="1" id="KW-1133">Transmembrane helix</keyword>
<reference evidence="2" key="2">
    <citation type="journal article" date="2015" name="Fish Shellfish Immunol.">
        <title>Early steps in the European eel (Anguilla anguilla)-Vibrio vulnificus interaction in the gills: Role of the RtxA13 toxin.</title>
        <authorList>
            <person name="Callol A."/>
            <person name="Pajuelo D."/>
            <person name="Ebbesson L."/>
            <person name="Teles M."/>
            <person name="MacKenzie S."/>
            <person name="Amaro C."/>
        </authorList>
    </citation>
    <scope>NUCLEOTIDE SEQUENCE</scope>
</reference>
<keyword evidence="1" id="KW-0472">Membrane</keyword>